<dbReference type="AlphaFoldDB" id="A0A0C3N9M3"/>
<sequence length="418" mass="44577">MSEQGDTPCATTLPPELLSRIFEHYIAACKAVWDDGAPYDRIAPASCSHAAIGPYTWLHATHVCTYWRAVALANPLLWSHTVLVRSVPCVQAVLTRSQQVPLTIQSYTPRCSSEGAFPTCSLKLALQHIHRVRSLELRIKWWVFFDHIAPALEHPTPLLARVHIATPSGLADDFPLAPALDLAAAAPLRELELSAYGFPWARAAPFCGLRSLTVRRSAGRSPAPIDVLTALAHMPLLAALTLDNVFGPSPKDTSALALLPTTVALPELETLTFAGDSAACTTLLCALRTPAPTRTTLSFRSAAAAELNLCVPAVCAHLALGTYTVRIREDSGCFAVLFFPAQSGPTPRVTLQIPSTTVHFVALLLALPKTMPLCVHELPLPPALAGSDARMCAAGCGSACAQAAGAAVMTDLELEFVY</sequence>
<reference evidence="1 2" key="1">
    <citation type="journal article" date="2014" name="PLoS Genet.">
        <title>Analysis of the Phlebiopsis gigantea genome, transcriptome and secretome provides insight into its pioneer colonization strategies of wood.</title>
        <authorList>
            <person name="Hori C."/>
            <person name="Ishida T."/>
            <person name="Igarashi K."/>
            <person name="Samejima M."/>
            <person name="Suzuki H."/>
            <person name="Master E."/>
            <person name="Ferreira P."/>
            <person name="Ruiz-Duenas F.J."/>
            <person name="Held B."/>
            <person name="Canessa P."/>
            <person name="Larrondo L.F."/>
            <person name="Schmoll M."/>
            <person name="Druzhinina I.S."/>
            <person name="Kubicek C.P."/>
            <person name="Gaskell J.A."/>
            <person name="Kersten P."/>
            <person name="St John F."/>
            <person name="Glasner J."/>
            <person name="Sabat G."/>
            <person name="Splinter BonDurant S."/>
            <person name="Syed K."/>
            <person name="Yadav J."/>
            <person name="Mgbeahuruike A.C."/>
            <person name="Kovalchuk A."/>
            <person name="Asiegbu F.O."/>
            <person name="Lackner G."/>
            <person name="Hoffmeister D."/>
            <person name="Rencoret J."/>
            <person name="Gutierrez A."/>
            <person name="Sun H."/>
            <person name="Lindquist E."/>
            <person name="Barry K."/>
            <person name="Riley R."/>
            <person name="Grigoriev I.V."/>
            <person name="Henrissat B."/>
            <person name="Kues U."/>
            <person name="Berka R.M."/>
            <person name="Martinez A.T."/>
            <person name="Covert S.F."/>
            <person name="Blanchette R.A."/>
            <person name="Cullen D."/>
        </authorList>
    </citation>
    <scope>NUCLEOTIDE SEQUENCE [LARGE SCALE GENOMIC DNA]</scope>
    <source>
        <strain evidence="1 2">11061_1 CR5-6</strain>
    </source>
</reference>
<dbReference type="Gene3D" id="1.20.1280.50">
    <property type="match status" value="1"/>
</dbReference>
<gene>
    <name evidence="1" type="ORF">PHLGIDRAFT_381807</name>
</gene>
<dbReference type="EMBL" id="KN840868">
    <property type="protein sequence ID" value="KIP01199.1"/>
    <property type="molecule type" value="Genomic_DNA"/>
</dbReference>
<name>A0A0C3N9M3_PHLG1</name>
<evidence type="ECO:0000313" key="2">
    <source>
        <dbReference type="Proteomes" id="UP000053257"/>
    </source>
</evidence>
<proteinExistence type="predicted"/>
<dbReference type="Proteomes" id="UP000053257">
    <property type="component" value="Unassembled WGS sequence"/>
</dbReference>
<dbReference type="OrthoDB" id="2791066at2759"/>
<keyword evidence="2" id="KW-1185">Reference proteome</keyword>
<evidence type="ECO:0000313" key="1">
    <source>
        <dbReference type="EMBL" id="KIP01199.1"/>
    </source>
</evidence>
<dbReference type="STRING" id="745531.A0A0C3N9M3"/>
<organism evidence="1 2">
    <name type="scientific">Phlebiopsis gigantea (strain 11061_1 CR5-6)</name>
    <name type="common">White-rot fungus</name>
    <name type="synonym">Peniophora gigantea</name>
    <dbReference type="NCBI Taxonomy" id="745531"/>
    <lineage>
        <taxon>Eukaryota</taxon>
        <taxon>Fungi</taxon>
        <taxon>Dikarya</taxon>
        <taxon>Basidiomycota</taxon>
        <taxon>Agaricomycotina</taxon>
        <taxon>Agaricomycetes</taxon>
        <taxon>Polyporales</taxon>
        <taxon>Phanerochaetaceae</taxon>
        <taxon>Phlebiopsis</taxon>
    </lineage>
</organism>
<protein>
    <submittedName>
        <fullName evidence="1">Uncharacterized protein</fullName>
    </submittedName>
</protein>
<accession>A0A0C3N9M3</accession>
<dbReference type="HOGENOM" id="CLU_547581_0_0_1"/>